<sequence>MTTTIDISLVVDTLLASPGMSETVKINLSVSRKTVLLLTRCIEKGLQSLQTNEAGSAFPEFARKESLSELEGIVADSLQKAGLTELNEKLKALSAQ</sequence>
<comment type="caution">
    <text evidence="1">The sequence shown here is derived from an EMBL/GenBank/DDBJ whole genome shotgun (WGS) entry which is preliminary data.</text>
</comment>
<dbReference type="Proteomes" id="UP000304900">
    <property type="component" value="Unassembled WGS sequence"/>
</dbReference>
<evidence type="ECO:0000313" key="2">
    <source>
        <dbReference type="Proteomes" id="UP000304900"/>
    </source>
</evidence>
<organism evidence="1 2">
    <name type="scientific">Dyadobacter frigoris</name>
    <dbReference type="NCBI Taxonomy" id="2576211"/>
    <lineage>
        <taxon>Bacteria</taxon>
        <taxon>Pseudomonadati</taxon>
        <taxon>Bacteroidota</taxon>
        <taxon>Cytophagia</taxon>
        <taxon>Cytophagales</taxon>
        <taxon>Spirosomataceae</taxon>
        <taxon>Dyadobacter</taxon>
    </lineage>
</organism>
<accession>A0A4U6CKW5</accession>
<reference evidence="1 2" key="1">
    <citation type="submission" date="2019-05" db="EMBL/GenBank/DDBJ databases">
        <title>Dyadobacter AR-3-8 sp. nov., isolated from arctic soil.</title>
        <authorList>
            <person name="Chaudhary D.K."/>
        </authorList>
    </citation>
    <scope>NUCLEOTIDE SEQUENCE [LARGE SCALE GENOMIC DNA]</scope>
    <source>
        <strain evidence="1 2">AR-3-8</strain>
    </source>
</reference>
<name>A0A4U6CKW5_9BACT</name>
<keyword evidence="2" id="KW-1185">Reference proteome</keyword>
<dbReference type="AlphaFoldDB" id="A0A4U6CKW5"/>
<dbReference type="EMBL" id="SZVO01000036">
    <property type="protein sequence ID" value="TKT84890.1"/>
    <property type="molecule type" value="Genomic_DNA"/>
</dbReference>
<proteinExistence type="predicted"/>
<evidence type="ECO:0000313" key="1">
    <source>
        <dbReference type="EMBL" id="TKT84890.1"/>
    </source>
</evidence>
<protein>
    <submittedName>
        <fullName evidence="1">Uncharacterized protein</fullName>
    </submittedName>
</protein>
<dbReference type="OrthoDB" id="798544at2"/>
<dbReference type="RefSeq" id="WP_137344579.1">
    <property type="nucleotide sequence ID" value="NZ_SZVO01000036.1"/>
</dbReference>
<gene>
    <name evidence="1" type="ORF">FDK13_34565</name>
</gene>